<proteinExistence type="predicted"/>
<evidence type="ECO:0000256" key="3">
    <source>
        <dbReference type="ARBA" id="ARBA00022692"/>
    </source>
</evidence>
<keyword evidence="8" id="KW-1185">Reference proteome</keyword>
<dbReference type="InterPro" id="IPR050833">
    <property type="entry name" value="Poly_Biosynth_Transport"/>
</dbReference>
<keyword evidence="2" id="KW-1003">Cell membrane</keyword>
<feature type="transmembrane region" description="Helical" evidence="6">
    <location>
        <begin position="148"/>
        <end position="171"/>
    </location>
</feature>
<sequence length="499" mass="54380">MIQKYILINMAGFAASSIIPVLLSPIYFRYFGPTDFGLIATVNGLLALTTMMDYGISSVLSQRLAGVGVKERLVIPARDLRLYVAIIAGLTAAIGGTMFFFLIVFKTSVHERINHNIVVIFAILALAMIERARMFAFATLRAGDRHALLNILYVSFSLLGTLVPFFMCMLFKGGFEIFLYTRCFVSMIEIVTSNSIAAKYISVGDNGDPSSAPGYRRKIVYQMLFSASSNILAFLLVWVDRIAVFWSSGVEFYGKYVVLNGAVMFAAGIIGAVGQSYFPTLVRAVKGIGEAPAAVWEGQMRVSLVLCAPACAFLFIDPVFVREFFFGRDAIVPPSFDVIVRCLSLYGYIGALVRVTNYFQLAAGRNEIAGVFNAVSAVLYFPAVFAVAYRYGAVGVAAGSLVYMSIYFLTFVYATGRIFPNFPAFAMFTRALLSFALSLGCLAALKLVTDPIAGALAAKIVLVGAMLVLTVSVLAVSDSITRKMIRQTLRSLYFKILST</sequence>
<evidence type="ECO:0000256" key="5">
    <source>
        <dbReference type="ARBA" id="ARBA00023136"/>
    </source>
</evidence>
<feature type="transmembrane region" description="Helical" evidence="6">
    <location>
        <begin position="259"/>
        <end position="282"/>
    </location>
</feature>
<evidence type="ECO:0000256" key="2">
    <source>
        <dbReference type="ARBA" id="ARBA00022475"/>
    </source>
</evidence>
<feature type="transmembrane region" description="Helical" evidence="6">
    <location>
        <begin position="117"/>
        <end position="136"/>
    </location>
</feature>
<gene>
    <name evidence="7" type="ORF">IC761_27830</name>
</gene>
<dbReference type="GO" id="GO:0005886">
    <property type="term" value="C:plasma membrane"/>
    <property type="evidence" value="ECO:0007669"/>
    <property type="project" value="UniProtKB-SubCell"/>
</dbReference>
<evidence type="ECO:0000313" key="8">
    <source>
        <dbReference type="Proteomes" id="UP000594621"/>
    </source>
</evidence>
<dbReference type="AlphaFoldDB" id="A0A7S9D337"/>
<feature type="transmembrane region" description="Helical" evidence="6">
    <location>
        <begin position="302"/>
        <end position="326"/>
    </location>
</feature>
<comment type="subcellular location">
    <subcellularLocation>
        <location evidence="1">Cell membrane</location>
        <topology evidence="1">Multi-pass membrane protein</topology>
    </subcellularLocation>
</comment>
<accession>A0A7S9D337</accession>
<evidence type="ECO:0008006" key="9">
    <source>
        <dbReference type="Google" id="ProtNLM"/>
    </source>
</evidence>
<keyword evidence="3 6" id="KW-0812">Transmembrane</keyword>
<evidence type="ECO:0000313" key="7">
    <source>
        <dbReference type="EMBL" id="QPF90279.1"/>
    </source>
</evidence>
<dbReference type="KEGG" id="bcou:IC761_27830"/>
<keyword evidence="4 6" id="KW-1133">Transmembrane helix</keyword>
<feature type="transmembrane region" description="Helical" evidence="6">
    <location>
        <begin position="368"/>
        <end position="389"/>
    </location>
</feature>
<evidence type="ECO:0000256" key="1">
    <source>
        <dbReference type="ARBA" id="ARBA00004651"/>
    </source>
</evidence>
<feature type="transmembrane region" description="Helical" evidence="6">
    <location>
        <begin position="7"/>
        <end position="30"/>
    </location>
</feature>
<name>A0A7S9D337_9BRAD</name>
<dbReference type="Proteomes" id="UP000594621">
    <property type="component" value="Chromosome"/>
</dbReference>
<reference evidence="7 8" key="1">
    <citation type="submission" date="2020-09" db="EMBL/GenBank/DDBJ databases">
        <title>Complete genomes of bradyrhizobia occurring on native shrubby legumes in Australia.</title>
        <authorList>
            <person name="Lafay B."/>
        </authorList>
    </citation>
    <scope>NUCLEOTIDE SEQUENCE [LARGE SCALE GENOMIC DNA]</scope>
    <source>
        <strain evidence="7 8">BDV5040</strain>
    </source>
</reference>
<evidence type="ECO:0000256" key="4">
    <source>
        <dbReference type="ARBA" id="ARBA00022989"/>
    </source>
</evidence>
<feature type="transmembrane region" description="Helical" evidence="6">
    <location>
        <begin position="427"/>
        <end position="445"/>
    </location>
</feature>
<dbReference type="PANTHER" id="PTHR30250">
    <property type="entry name" value="PST FAMILY PREDICTED COLANIC ACID TRANSPORTER"/>
    <property type="match status" value="1"/>
</dbReference>
<feature type="transmembrane region" description="Helical" evidence="6">
    <location>
        <begin position="338"/>
        <end position="356"/>
    </location>
</feature>
<dbReference type="RefSeq" id="WP_195799871.1">
    <property type="nucleotide sequence ID" value="NZ_CP061379.1"/>
</dbReference>
<keyword evidence="5 6" id="KW-0472">Membrane</keyword>
<protein>
    <recommendedName>
        <fullName evidence="9">Polysaccharide biosynthesis protein C-terminal domain-containing protein</fullName>
    </recommendedName>
</protein>
<feature type="transmembrane region" description="Helical" evidence="6">
    <location>
        <begin position="395"/>
        <end position="415"/>
    </location>
</feature>
<dbReference type="EMBL" id="CP061379">
    <property type="protein sequence ID" value="QPF90279.1"/>
    <property type="molecule type" value="Genomic_DNA"/>
</dbReference>
<feature type="transmembrane region" description="Helical" evidence="6">
    <location>
        <begin position="219"/>
        <end position="239"/>
    </location>
</feature>
<organism evidence="7 8">
    <name type="scientific">Bradyrhizobium commune</name>
    <dbReference type="NCBI Taxonomy" id="83627"/>
    <lineage>
        <taxon>Bacteria</taxon>
        <taxon>Pseudomonadati</taxon>
        <taxon>Pseudomonadota</taxon>
        <taxon>Alphaproteobacteria</taxon>
        <taxon>Hyphomicrobiales</taxon>
        <taxon>Nitrobacteraceae</taxon>
        <taxon>Bradyrhizobium</taxon>
    </lineage>
</organism>
<feature type="transmembrane region" description="Helical" evidence="6">
    <location>
        <begin position="82"/>
        <end position="105"/>
    </location>
</feature>
<evidence type="ECO:0000256" key="6">
    <source>
        <dbReference type="SAM" id="Phobius"/>
    </source>
</evidence>
<dbReference type="PANTHER" id="PTHR30250:SF11">
    <property type="entry name" value="O-ANTIGEN TRANSPORTER-RELATED"/>
    <property type="match status" value="1"/>
</dbReference>
<feature type="transmembrane region" description="Helical" evidence="6">
    <location>
        <begin position="451"/>
        <end position="476"/>
    </location>
</feature>